<organism evidence="2 3">
    <name type="scientific">Ecytonucleospora hepatopenaei</name>
    <dbReference type="NCBI Taxonomy" id="646526"/>
    <lineage>
        <taxon>Eukaryota</taxon>
        <taxon>Fungi</taxon>
        <taxon>Fungi incertae sedis</taxon>
        <taxon>Microsporidia</taxon>
        <taxon>Enterocytozoonidae</taxon>
        <taxon>Ecytonucleospora</taxon>
    </lineage>
</organism>
<accession>A0A1W0E4H0</accession>
<gene>
    <name evidence="2" type="ORF">EHP00_2228</name>
</gene>
<evidence type="ECO:0000256" key="1">
    <source>
        <dbReference type="SAM" id="MobiDB-lite"/>
    </source>
</evidence>
<comment type="caution">
    <text evidence="2">The sequence shown here is derived from an EMBL/GenBank/DDBJ whole genome shotgun (WGS) entry which is preliminary data.</text>
</comment>
<reference evidence="2 3" key="1">
    <citation type="journal article" date="2017" name="Environ. Microbiol.">
        <title>Decay of the glycolytic pathway and adaptation to intranuclear parasitism within Enterocytozoonidae microsporidia.</title>
        <authorList>
            <person name="Wiredu Boakye D."/>
            <person name="Jaroenlak P."/>
            <person name="Prachumwat A."/>
            <person name="Williams T.A."/>
            <person name="Bateman K.S."/>
            <person name="Itsathitphaisarn O."/>
            <person name="Sritunyalucksana K."/>
            <person name="Paszkiewicz K.H."/>
            <person name="Moore K.A."/>
            <person name="Stentiford G.D."/>
            <person name="Williams B.A."/>
        </authorList>
    </citation>
    <scope>NUCLEOTIDE SEQUENCE [LARGE SCALE GENOMIC DNA]</scope>
    <source>
        <strain evidence="2 3">TH1</strain>
    </source>
</reference>
<dbReference type="AlphaFoldDB" id="A0A1W0E4H0"/>
<feature type="region of interest" description="Disordered" evidence="1">
    <location>
        <begin position="63"/>
        <end position="84"/>
    </location>
</feature>
<name>A0A1W0E4H0_9MICR</name>
<protein>
    <submittedName>
        <fullName evidence="2">Uncharacterized protein</fullName>
    </submittedName>
</protein>
<keyword evidence="3" id="KW-1185">Reference proteome</keyword>
<dbReference type="VEuPathDB" id="MicrosporidiaDB:EHP00_2228"/>
<proteinExistence type="predicted"/>
<evidence type="ECO:0000313" key="2">
    <source>
        <dbReference type="EMBL" id="OQS54126.1"/>
    </source>
</evidence>
<dbReference type="EMBL" id="MNPJ01000022">
    <property type="protein sequence ID" value="OQS54126.1"/>
    <property type="molecule type" value="Genomic_DNA"/>
</dbReference>
<dbReference type="Proteomes" id="UP000192758">
    <property type="component" value="Unassembled WGS sequence"/>
</dbReference>
<feature type="compositionally biased region" description="Polar residues" evidence="1">
    <location>
        <begin position="63"/>
        <end position="74"/>
    </location>
</feature>
<evidence type="ECO:0000313" key="3">
    <source>
        <dbReference type="Proteomes" id="UP000192758"/>
    </source>
</evidence>
<sequence length="102" mass="11382">MNSSINNIQNFLFIPPSNFPVQKNNVPDVAIDEIPLLNIVQMVIAQDLGIVSPILTTEIDANSGSQMVAEQQPRTPREGEDTRRFPMQLGNQFVVMQTKVCQ</sequence>
<feature type="compositionally biased region" description="Basic and acidic residues" evidence="1">
    <location>
        <begin position="75"/>
        <end position="84"/>
    </location>
</feature>